<evidence type="ECO:0000256" key="1">
    <source>
        <dbReference type="ARBA" id="ARBA00000085"/>
    </source>
</evidence>
<dbReference type="GO" id="GO:0005737">
    <property type="term" value="C:cytoplasm"/>
    <property type="evidence" value="ECO:0007669"/>
    <property type="project" value="UniProtKB-SubCell"/>
</dbReference>
<evidence type="ECO:0000256" key="4">
    <source>
        <dbReference type="ARBA" id="ARBA00012438"/>
    </source>
</evidence>
<dbReference type="SUPFAM" id="SSF55874">
    <property type="entry name" value="ATPase domain of HSP90 chaperone/DNA topoisomerase II/histidine kinase"/>
    <property type="match status" value="1"/>
</dbReference>
<dbReference type="SMART" id="SM00028">
    <property type="entry name" value="TPR"/>
    <property type="match status" value="5"/>
</dbReference>
<dbReference type="GO" id="GO:0046872">
    <property type="term" value="F:metal ion binding"/>
    <property type="evidence" value="ECO:0007669"/>
    <property type="project" value="UniProtKB-KW"/>
</dbReference>
<keyword evidence="11" id="KW-0408">Iron</keyword>
<evidence type="ECO:0000313" key="17">
    <source>
        <dbReference type="Proteomes" id="UP000326380"/>
    </source>
</evidence>
<dbReference type="PROSITE" id="PS50109">
    <property type="entry name" value="HIS_KIN"/>
    <property type="match status" value="1"/>
</dbReference>
<dbReference type="Proteomes" id="UP000326380">
    <property type="component" value="Unassembled WGS sequence"/>
</dbReference>
<keyword evidence="9" id="KW-0479">Metal-binding</keyword>
<dbReference type="Pfam" id="PF13424">
    <property type="entry name" value="TPR_12"/>
    <property type="match status" value="1"/>
</dbReference>
<proteinExistence type="predicted"/>
<organism evidence="16 17">
    <name type="scientific">Hymenobacter busanensis</name>
    <dbReference type="NCBI Taxonomy" id="2607656"/>
    <lineage>
        <taxon>Bacteria</taxon>
        <taxon>Pseudomonadati</taxon>
        <taxon>Bacteroidota</taxon>
        <taxon>Cytophagia</taxon>
        <taxon>Cytophagales</taxon>
        <taxon>Hymenobacteraceae</taxon>
        <taxon>Hymenobacter</taxon>
    </lineage>
</organism>
<keyword evidence="17" id="KW-1185">Reference proteome</keyword>
<dbReference type="PANTHER" id="PTHR24421">
    <property type="entry name" value="NITRATE/NITRITE SENSOR PROTEIN NARX-RELATED"/>
    <property type="match status" value="1"/>
</dbReference>
<comment type="cofactor">
    <cofactor evidence="2">
        <name>[4Fe-4S] cluster</name>
        <dbReference type="ChEBI" id="CHEBI:49883"/>
    </cofactor>
</comment>
<dbReference type="Pfam" id="PF13181">
    <property type="entry name" value="TPR_8"/>
    <property type="match status" value="1"/>
</dbReference>
<dbReference type="AlphaFoldDB" id="A0A7L4ZXN4"/>
<dbReference type="Gene3D" id="1.20.5.1930">
    <property type="match status" value="1"/>
</dbReference>
<keyword evidence="10" id="KW-0418">Kinase</keyword>
<dbReference type="InterPro" id="IPR003594">
    <property type="entry name" value="HATPase_dom"/>
</dbReference>
<evidence type="ECO:0000256" key="10">
    <source>
        <dbReference type="ARBA" id="ARBA00022777"/>
    </source>
</evidence>
<dbReference type="SMART" id="SM00387">
    <property type="entry name" value="HATPase_c"/>
    <property type="match status" value="1"/>
</dbReference>
<dbReference type="GO" id="GO:0046983">
    <property type="term" value="F:protein dimerization activity"/>
    <property type="evidence" value="ECO:0007669"/>
    <property type="project" value="InterPro"/>
</dbReference>
<keyword evidence="6" id="KW-0004">4Fe-4S</keyword>
<dbReference type="PRINTS" id="PR00344">
    <property type="entry name" value="BCTRLSENSOR"/>
</dbReference>
<evidence type="ECO:0000256" key="13">
    <source>
        <dbReference type="ARBA" id="ARBA00023014"/>
    </source>
</evidence>
<dbReference type="InterPro" id="IPR019734">
    <property type="entry name" value="TPR_rpt"/>
</dbReference>
<dbReference type="SUPFAM" id="SSF48452">
    <property type="entry name" value="TPR-like"/>
    <property type="match status" value="2"/>
</dbReference>
<comment type="caution">
    <text evidence="16">The sequence shown here is derived from an EMBL/GenBank/DDBJ whole genome shotgun (WGS) entry which is preliminary data.</text>
</comment>
<evidence type="ECO:0000256" key="6">
    <source>
        <dbReference type="ARBA" id="ARBA00022485"/>
    </source>
</evidence>
<comment type="catalytic activity">
    <reaction evidence="1">
        <text>ATP + protein L-histidine = ADP + protein N-phospho-L-histidine.</text>
        <dbReference type="EC" id="2.7.13.3"/>
    </reaction>
</comment>
<accession>A0A7L4ZXN4</accession>
<keyword evidence="12" id="KW-0902">Two-component regulatory system</keyword>
<evidence type="ECO:0000256" key="11">
    <source>
        <dbReference type="ARBA" id="ARBA00023004"/>
    </source>
</evidence>
<keyword evidence="8" id="KW-0808">Transferase</keyword>
<evidence type="ECO:0000256" key="7">
    <source>
        <dbReference type="ARBA" id="ARBA00022490"/>
    </source>
</evidence>
<dbReference type="Pfam" id="PF13374">
    <property type="entry name" value="TPR_10"/>
    <property type="match status" value="1"/>
</dbReference>
<dbReference type="Pfam" id="PF07730">
    <property type="entry name" value="HisKA_3"/>
    <property type="match status" value="1"/>
</dbReference>
<evidence type="ECO:0000256" key="2">
    <source>
        <dbReference type="ARBA" id="ARBA00001966"/>
    </source>
</evidence>
<gene>
    <name evidence="16" type="ORF">F0P96_11400</name>
</gene>
<evidence type="ECO:0000256" key="3">
    <source>
        <dbReference type="ARBA" id="ARBA00004496"/>
    </source>
</evidence>
<keyword evidence="7" id="KW-0963">Cytoplasm</keyword>
<sequence length="668" mass="73633">MPTPLRLFCLLLLLAGTAQAQLIPQRNNRTVDSLRRVVAQHPADTNGTKALVSLVYNFAYNDTALAGQYARQALRLATRLHDTVRLARIHYNFGTMNGAAERARLSIAHHLLSAKYNAAIGNKLWEGHNYSNIGIRYTDLGEYETAMRYLLHGLRLREAAHDSGGIADSYTRIGQVYVNQHNYPAAQAAYEQSLRRWQALNVPPYILNALNHLSIIHRDAGRYPRALDYIRQGLAQVKQGGDSLDALPFLITLGVIYQKQGQWEAALRPLLRAERLSALAPYHSQQADSDLQSIIGETYVQLGQTSQAGAYLRRALALSKAVGAREEEIDALEGLATLAAKQGDFRAAYTYQHDLSFLKDTLRSDAAARSVTEMQARYETEQKDARNRIQQLEIGRQRLVLRQRNAQLLAAGAALLLVVVAGWSLYKRRALRQQLELEQQRQGLERQRAAAVLEAEENERRRIGSDLHDGIGQLLTAAKLNLHALGQQLGPASDGAQASRQLLLDNAVEVVDESFREVRSISHNLMPNALLKRGLAAAVRDFLDKLPSGNGLRVEVEAFGLDDMRLDPTVESVLFRVIQELVQNIVKHAHATDVTLQLVKSDDELTVVVEDNGVGFDPQALGPDAGIGLRNVATRMAYLGGRAHFDGVPGRGTTVTLEVPLAAAVTAG</sequence>
<dbReference type="EC" id="2.7.13.3" evidence="4"/>
<dbReference type="InterPro" id="IPR005467">
    <property type="entry name" value="His_kinase_dom"/>
</dbReference>
<dbReference type="EMBL" id="VTWU01000004">
    <property type="protein sequence ID" value="KAA9332086.1"/>
    <property type="molecule type" value="Genomic_DNA"/>
</dbReference>
<dbReference type="GO" id="GO:0016020">
    <property type="term" value="C:membrane"/>
    <property type="evidence" value="ECO:0007669"/>
    <property type="project" value="InterPro"/>
</dbReference>
<dbReference type="InterPro" id="IPR011712">
    <property type="entry name" value="Sig_transdc_His_kin_sub3_dim/P"/>
</dbReference>
<dbReference type="Gene3D" id="3.30.565.10">
    <property type="entry name" value="Histidine kinase-like ATPase, C-terminal domain"/>
    <property type="match status" value="1"/>
</dbReference>
<name>A0A7L4ZXN4_9BACT</name>
<evidence type="ECO:0000256" key="12">
    <source>
        <dbReference type="ARBA" id="ARBA00023012"/>
    </source>
</evidence>
<dbReference type="InterPro" id="IPR036890">
    <property type="entry name" value="HATPase_C_sf"/>
</dbReference>
<comment type="subcellular location">
    <subcellularLocation>
        <location evidence="3">Cytoplasm</location>
    </subcellularLocation>
</comment>
<evidence type="ECO:0000313" key="16">
    <source>
        <dbReference type="EMBL" id="KAA9332086.1"/>
    </source>
</evidence>
<dbReference type="RefSeq" id="WP_151079013.1">
    <property type="nucleotide sequence ID" value="NZ_CP047647.1"/>
</dbReference>
<dbReference type="InterPro" id="IPR011990">
    <property type="entry name" value="TPR-like_helical_dom_sf"/>
</dbReference>
<reference evidence="16 17" key="1">
    <citation type="submission" date="2019-09" db="EMBL/GenBank/DDBJ databases">
        <title>Genome sequence of Hymenobacter sp. M3.</title>
        <authorList>
            <person name="Srinivasan S."/>
        </authorList>
    </citation>
    <scope>NUCLEOTIDE SEQUENCE [LARGE SCALE GENOMIC DNA]</scope>
    <source>
        <strain evidence="16 17">M3</strain>
    </source>
</reference>
<comment type="function">
    <text evidence="14">Member of the two-component regulatory system NreB/NreC involved in the control of dissimilatory nitrate/nitrite reduction in response to oxygen. NreB functions as a direct oxygen sensor histidine kinase which is autophosphorylated, in the absence of oxygen, probably at the conserved histidine residue, and transfers its phosphate group probably to a conserved aspartate residue of NreC. NreB/NreC activates the expression of the nitrate (narGHJI) and nitrite (nir) reductase operons, as well as the putative nitrate transporter gene narT.</text>
</comment>
<evidence type="ECO:0000256" key="5">
    <source>
        <dbReference type="ARBA" id="ARBA00017322"/>
    </source>
</evidence>
<dbReference type="InterPro" id="IPR004358">
    <property type="entry name" value="Sig_transdc_His_kin-like_C"/>
</dbReference>
<evidence type="ECO:0000256" key="14">
    <source>
        <dbReference type="ARBA" id="ARBA00024827"/>
    </source>
</evidence>
<dbReference type="InterPro" id="IPR050482">
    <property type="entry name" value="Sensor_HK_TwoCompSys"/>
</dbReference>
<dbReference type="Pfam" id="PF02518">
    <property type="entry name" value="HATPase_c"/>
    <property type="match status" value="1"/>
</dbReference>
<keyword evidence="13" id="KW-0411">Iron-sulfur</keyword>
<evidence type="ECO:0000256" key="9">
    <source>
        <dbReference type="ARBA" id="ARBA00022723"/>
    </source>
</evidence>
<protein>
    <recommendedName>
        <fullName evidence="5">Oxygen sensor histidine kinase NreB</fullName>
        <ecNumber evidence="4">2.7.13.3</ecNumber>
    </recommendedName>
    <alternativeName>
        <fullName evidence="15">Nitrogen regulation protein B</fullName>
    </alternativeName>
</protein>
<evidence type="ECO:0000256" key="8">
    <source>
        <dbReference type="ARBA" id="ARBA00022679"/>
    </source>
</evidence>
<dbReference type="GO" id="GO:0000155">
    <property type="term" value="F:phosphorelay sensor kinase activity"/>
    <property type="evidence" value="ECO:0007669"/>
    <property type="project" value="InterPro"/>
</dbReference>
<dbReference type="CDD" id="cd16917">
    <property type="entry name" value="HATPase_UhpB-NarQ-NarX-like"/>
    <property type="match status" value="1"/>
</dbReference>
<evidence type="ECO:0000256" key="15">
    <source>
        <dbReference type="ARBA" id="ARBA00030800"/>
    </source>
</evidence>
<dbReference type="Gene3D" id="1.25.40.10">
    <property type="entry name" value="Tetratricopeptide repeat domain"/>
    <property type="match status" value="2"/>
</dbReference>
<dbReference type="GO" id="GO:0051539">
    <property type="term" value="F:4 iron, 4 sulfur cluster binding"/>
    <property type="evidence" value="ECO:0007669"/>
    <property type="project" value="UniProtKB-KW"/>
</dbReference>